<organism evidence="2 3">
    <name type="scientific">Methylocaldum marinum</name>
    <dbReference type="NCBI Taxonomy" id="1432792"/>
    <lineage>
        <taxon>Bacteria</taxon>
        <taxon>Pseudomonadati</taxon>
        <taxon>Pseudomonadota</taxon>
        <taxon>Gammaproteobacteria</taxon>
        <taxon>Methylococcales</taxon>
        <taxon>Methylococcaceae</taxon>
        <taxon>Methylocaldum</taxon>
    </lineage>
</organism>
<dbReference type="EMBL" id="AP017928">
    <property type="protein sequence ID" value="BBA32176.1"/>
    <property type="molecule type" value="Genomic_DNA"/>
</dbReference>
<accession>A0A286P3F4</accession>
<dbReference type="AlphaFoldDB" id="A0A286P3F4"/>
<dbReference type="KEGG" id="mmai:sS8_0208"/>
<proteinExistence type="predicted"/>
<feature type="region of interest" description="Disordered" evidence="1">
    <location>
        <begin position="1"/>
        <end position="44"/>
    </location>
</feature>
<evidence type="ECO:0000256" key="1">
    <source>
        <dbReference type="SAM" id="MobiDB-lite"/>
    </source>
</evidence>
<evidence type="ECO:0000313" key="3">
    <source>
        <dbReference type="Proteomes" id="UP000266313"/>
    </source>
</evidence>
<protein>
    <submittedName>
        <fullName evidence="2">Uncharacterized protein</fullName>
    </submittedName>
</protein>
<dbReference type="Proteomes" id="UP000266313">
    <property type="component" value="Chromosome"/>
</dbReference>
<keyword evidence="3" id="KW-1185">Reference proteome</keyword>
<evidence type="ECO:0000313" key="2">
    <source>
        <dbReference type="EMBL" id="BBA32176.1"/>
    </source>
</evidence>
<gene>
    <name evidence="2" type="ORF">sS8_0208</name>
</gene>
<name>A0A286P3F4_9GAMM</name>
<reference evidence="2 3" key="1">
    <citation type="submission" date="2016-12" db="EMBL/GenBank/DDBJ databases">
        <title>Genome sequencing of Methylocaldum marinum.</title>
        <authorList>
            <person name="Takeuchi M."/>
            <person name="Kamagata Y."/>
            <person name="Hiraoka S."/>
            <person name="Oshima K."/>
            <person name="Hattori M."/>
            <person name="Iwasaki W."/>
        </authorList>
    </citation>
    <scope>NUCLEOTIDE SEQUENCE [LARGE SCALE GENOMIC DNA]</scope>
    <source>
        <strain evidence="2 3">S8</strain>
    </source>
</reference>
<sequence>MQSDRKSRCNPRASGVMSRMDSRPTAAQSQVGNPVPTKTLGRGVNIGKRFPTYDRMPVQPSQVDNPLVTVQADQRVPRAALSFRIS</sequence>